<reference evidence="10" key="1">
    <citation type="submission" date="2016-07" db="EMBL/GenBank/DDBJ databases">
        <title>Microvirga ossetica sp. nov. a new species of rhizobia isolated from root nodules of the legume species Vicia alpestris Steven originated from North Ossetia region in the Caucasus.</title>
        <authorList>
            <person name="Safronova V.I."/>
            <person name="Kuznetsova I.G."/>
            <person name="Sazanova A.L."/>
            <person name="Belimov A."/>
            <person name="Andronov E."/>
            <person name="Osledkin Y.S."/>
            <person name="Onishchuk O.P."/>
            <person name="Kurchak O.N."/>
            <person name="Shaposhnikov A.I."/>
            <person name="Willems A."/>
            <person name="Tikhonovich I.A."/>
        </authorList>
    </citation>
    <scope>NUCLEOTIDE SEQUENCE [LARGE SCALE GENOMIC DNA]</scope>
    <source>
        <strain evidence="10">V5/3M</strain>
    </source>
</reference>
<dbReference type="PANTHER" id="PTHR23522">
    <property type="entry name" value="BLL5896 PROTEIN"/>
    <property type="match status" value="1"/>
</dbReference>
<feature type="transmembrane region" description="Helical" evidence="8">
    <location>
        <begin position="135"/>
        <end position="155"/>
    </location>
</feature>
<dbReference type="PROSITE" id="PS50850">
    <property type="entry name" value="MFS"/>
    <property type="match status" value="1"/>
</dbReference>
<evidence type="ECO:0000259" key="9">
    <source>
        <dbReference type="PROSITE" id="PS50850"/>
    </source>
</evidence>
<dbReference type="GO" id="GO:0030395">
    <property type="term" value="F:lactose binding"/>
    <property type="evidence" value="ECO:0007669"/>
    <property type="project" value="TreeGrafter"/>
</dbReference>
<dbReference type="PIRSF" id="PIRSF004925">
    <property type="entry name" value="HcaT"/>
    <property type="match status" value="1"/>
</dbReference>
<feature type="transmembrane region" description="Helical" evidence="8">
    <location>
        <begin position="268"/>
        <end position="289"/>
    </location>
</feature>
<dbReference type="InterPro" id="IPR026032">
    <property type="entry name" value="HcaT-like"/>
</dbReference>
<sequence>MHPHKALELRLGALQAASFTSHGMYLPFFPLWLQSKSLSPTLIGFVVAIPIIVRILATAPLLSLADRSFGARRLLLASHFGQLIGFPLFLFADGSIAIVVLVALVAVAQSCIIPGNDLVSTNAVQRHPGLNYGRIRGAGSVAFFITNIVGGYLVGAFGADIVIVALTLIPILGITATLIAVPPEVPEPMSHDDGWKESESPKLSRILWLVLIAGALTQGSHGALNAFASIYWRSIGFSDAVIGYFWAAGVIAEILVFVYLGRHVGRSSGVGLIMIGSAAAVIRFTIMSLQPGTEIMFVLQAMHSLSFAATHIGTMAALAALAPLKARGRAQGIYGSLAALTTAASTIVSGMIYTEAGAGVFAAMAPLGAIGFVLMLVVVRLQKDQRIVRKSGPGFPS</sequence>
<name>A0A1B2EJV9_9HYPH</name>
<feature type="transmembrane region" description="Helical" evidence="8">
    <location>
        <begin position="39"/>
        <end position="62"/>
    </location>
</feature>
<comment type="subcellular location">
    <subcellularLocation>
        <location evidence="1">Cell inner membrane</location>
        <topology evidence="1">Multi-pass membrane protein</topology>
    </subcellularLocation>
</comment>
<dbReference type="Pfam" id="PF12832">
    <property type="entry name" value="MFS_1_like"/>
    <property type="match status" value="1"/>
</dbReference>
<evidence type="ECO:0000256" key="3">
    <source>
        <dbReference type="ARBA" id="ARBA00022475"/>
    </source>
</evidence>
<feature type="transmembrane region" description="Helical" evidence="8">
    <location>
        <begin position="96"/>
        <end position="114"/>
    </location>
</feature>
<dbReference type="PANTHER" id="PTHR23522:SF10">
    <property type="entry name" value="3-PHENYLPROPIONIC ACID TRANSPORTER-RELATED"/>
    <property type="match status" value="1"/>
</dbReference>
<dbReference type="EMBL" id="CP016616">
    <property type="protein sequence ID" value="ANY80268.1"/>
    <property type="molecule type" value="Genomic_DNA"/>
</dbReference>
<keyword evidence="2" id="KW-0813">Transport</keyword>
<keyword evidence="4" id="KW-0997">Cell inner membrane</keyword>
<dbReference type="GO" id="GO:0005886">
    <property type="term" value="C:plasma membrane"/>
    <property type="evidence" value="ECO:0007669"/>
    <property type="project" value="UniProtKB-SubCell"/>
</dbReference>
<protein>
    <recommendedName>
        <fullName evidence="9">Major facilitator superfamily (MFS) profile domain-containing protein</fullName>
    </recommendedName>
</protein>
<feature type="transmembrane region" description="Helical" evidence="8">
    <location>
        <begin position="359"/>
        <end position="381"/>
    </location>
</feature>
<feature type="transmembrane region" description="Helical" evidence="8">
    <location>
        <begin position="161"/>
        <end position="181"/>
    </location>
</feature>
<dbReference type="GO" id="GO:0015528">
    <property type="term" value="F:lactose:proton symporter activity"/>
    <property type="evidence" value="ECO:0007669"/>
    <property type="project" value="TreeGrafter"/>
</dbReference>
<feature type="transmembrane region" description="Helical" evidence="8">
    <location>
        <begin position="244"/>
        <end position="261"/>
    </location>
</feature>
<evidence type="ECO:0000256" key="4">
    <source>
        <dbReference type="ARBA" id="ARBA00022519"/>
    </source>
</evidence>
<dbReference type="OrthoDB" id="9150135at2"/>
<dbReference type="NCBIfam" id="NF037955">
    <property type="entry name" value="mfs"/>
    <property type="match status" value="1"/>
</dbReference>
<organism evidence="10">
    <name type="scientific">Microvirga ossetica</name>
    <dbReference type="NCBI Taxonomy" id="1882682"/>
    <lineage>
        <taxon>Bacteria</taxon>
        <taxon>Pseudomonadati</taxon>
        <taxon>Pseudomonadota</taxon>
        <taxon>Alphaproteobacteria</taxon>
        <taxon>Hyphomicrobiales</taxon>
        <taxon>Methylobacteriaceae</taxon>
        <taxon>Microvirga</taxon>
    </lineage>
</organism>
<keyword evidence="5 8" id="KW-0812">Transmembrane</keyword>
<evidence type="ECO:0000256" key="1">
    <source>
        <dbReference type="ARBA" id="ARBA00004429"/>
    </source>
</evidence>
<evidence type="ECO:0000256" key="8">
    <source>
        <dbReference type="SAM" id="Phobius"/>
    </source>
</evidence>
<dbReference type="InterPro" id="IPR020846">
    <property type="entry name" value="MFS_dom"/>
</dbReference>
<evidence type="ECO:0000256" key="7">
    <source>
        <dbReference type="ARBA" id="ARBA00023136"/>
    </source>
</evidence>
<dbReference type="AlphaFoldDB" id="A0A1B2EJV9"/>
<accession>A0A1B2EJV9</accession>
<dbReference type="RefSeq" id="WP_099511273.1">
    <property type="nucleotide sequence ID" value="NZ_CP016616.1"/>
</dbReference>
<dbReference type="SUPFAM" id="SSF103473">
    <property type="entry name" value="MFS general substrate transporter"/>
    <property type="match status" value="1"/>
</dbReference>
<gene>
    <name evidence="10" type="ORF">BB934_20225</name>
</gene>
<keyword evidence="3" id="KW-1003">Cell membrane</keyword>
<feature type="transmembrane region" description="Helical" evidence="8">
    <location>
        <begin position="295"/>
        <end position="321"/>
    </location>
</feature>
<evidence type="ECO:0000256" key="2">
    <source>
        <dbReference type="ARBA" id="ARBA00022448"/>
    </source>
</evidence>
<evidence type="ECO:0000256" key="6">
    <source>
        <dbReference type="ARBA" id="ARBA00022989"/>
    </source>
</evidence>
<keyword evidence="6 8" id="KW-1133">Transmembrane helix</keyword>
<evidence type="ECO:0000256" key="5">
    <source>
        <dbReference type="ARBA" id="ARBA00022692"/>
    </source>
</evidence>
<dbReference type="InterPro" id="IPR024989">
    <property type="entry name" value="MFS_assoc_dom"/>
</dbReference>
<dbReference type="Gene3D" id="1.20.1250.20">
    <property type="entry name" value="MFS general substrate transporter like domains"/>
    <property type="match status" value="2"/>
</dbReference>
<proteinExistence type="predicted"/>
<keyword evidence="7 8" id="KW-0472">Membrane</keyword>
<feature type="transmembrane region" description="Helical" evidence="8">
    <location>
        <begin position="12"/>
        <end position="33"/>
    </location>
</feature>
<feature type="transmembrane region" description="Helical" evidence="8">
    <location>
        <begin position="333"/>
        <end position="353"/>
    </location>
</feature>
<evidence type="ECO:0000313" key="10">
    <source>
        <dbReference type="EMBL" id="ANY80268.1"/>
    </source>
</evidence>
<feature type="domain" description="Major facilitator superfamily (MFS) profile" evidence="9">
    <location>
        <begin position="206"/>
        <end position="397"/>
    </location>
</feature>
<dbReference type="KEGG" id="moc:BB934_20225"/>
<dbReference type="InterPro" id="IPR036259">
    <property type="entry name" value="MFS_trans_sf"/>
</dbReference>